<evidence type="ECO:0000313" key="1">
    <source>
        <dbReference type="EMBL" id="KAK3932754.1"/>
    </source>
</evidence>
<evidence type="ECO:0000313" key="2">
    <source>
        <dbReference type="Proteomes" id="UP001219518"/>
    </source>
</evidence>
<reference evidence="1" key="1">
    <citation type="submission" date="2021-07" db="EMBL/GenBank/DDBJ databases">
        <authorList>
            <person name="Catto M.A."/>
            <person name="Jacobson A."/>
            <person name="Kennedy G."/>
            <person name="Labadie P."/>
            <person name="Hunt B.G."/>
            <person name="Srinivasan R."/>
        </authorList>
    </citation>
    <scope>NUCLEOTIDE SEQUENCE</scope>
    <source>
        <strain evidence="1">PL_HMW_Pooled</strain>
        <tissue evidence="1">Head</tissue>
    </source>
</reference>
<gene>
    <name evidence="1" type="ORF">KUF71_002725</name>
</gene>
<dbReference type="AlphaFoldDB" id="A0AAE1I5A5"/>
<name>A0AAE1I5A5_9NEOP</name>
<keyword evidence="1" id="KW-0560">Oxidoreductase</keyword>
<dbReference type="Proteomes" id="UP001219518">
    <property type="component" value="Unassembled WGS sequence"/>
</dbReference>
<proteinExistence type="predicted"/>
<reference evidence="1" key="2">
    <citation type="journal article" date="2023" name="BMC Genomics">
        <title>Pest status, molecular evolution, and epigenetic factors derived from the genome assembly of Frankliniella fusca, a thysanopteran phytovirus vector.</title>
        <authorList>
            <person name="Catto M.A."/>
            <person name="Labadie P.E."/>
            <person name="Jacobson A.L."/>
            <person name="Kennedy G.G."/>
            <person name="Srinivasan R."/>
            <person name="Hunt B.G."/>
        </authorList>
    </citation>
    <scope>NUCLEOTIDE SEQUENCE</scope>
    <source>
        <strain evidence="1">PL_HMW_Pooled</strain>
    </source>
</reference>
<accession>A0AAE1I5A5</accession>
<dbReference type="EMBL" id="JAHWGI010001439">
    <property type="protein sequence ID" value="KAK3932754.1"/>
    <property type="molecule type" value="Genomic_DNA"/>
</dbReference>
<comment type="caution">
    <text evidence="1">The sequence shown here is derived from an EMBL/GenBank/DDBJ whole genome shotgun (WGS) entry which is preliminary data.</text>
</comment>
<keyword evidence="2" id="KW-1185">Reference proteome</keyword>
<dbReference type="GO" id="GO:0051213">
    <property type="term" value="F:dioxygenase activity"/>
    <property type="evidence" value="ECO:0007669"/>
    <property type="project" value="UniProtKB-KW"/>
</dbReference>
<keyword evidence="1" id="KW-0223">Dioxygenase</keyword>
<sequence>MLTGQFVPINLLLKGFLELNGVLSQILSYMDKLSVENYVLENVVQGDLWKKKIKPLFQGKLVIPLTFSFDDYDPDNVLGSHADVHKLGAGYLEIPCLPPEFQGSLDNKFLAILFHSSDVLEIRQPSDHC</sequence>
<protein>
    <submittedName>
        <fullName evidence="1">Thymine dioxygenase JBP1</fullName>
    </submittedName>
</protein>
<organism evidence="1 2">
    <name type="scientific">Frankliniella fusca</name>
    <dbReference type="NCBI Taxonomy" id="407009"/>
    <lineage>
        <taxon>Eukaryota</taxon>
        <taxon>Metazoa</taxon>
        <taxon>Ecdysozoa</taxon>
        <taxon>Arthropoda</taxon>
        <taxon>Hexapoda</taxon>
        <taxon>Insecta</taxon>
        <taxon>Pterygota</taxon>
        <taxon>Neoptera</taxon>
        <taxon>Paraneoptera</taxon>
        <taxon>Thysanoptera</taxon>
        <taxon>Terebrantia</taxon>
        <taxon>Thripoidea</taxon>
        <taxon>Thripidae</taxon>
        <taxon>Frankliniella</taxon>
    </lineage>
</organism>